<name>A0A7W7IPR3_9CAUL</name>
<evidence type="ECO:0000259" key="1">
    <source>
        <dbReference type="PROSITE" id="PS50943"/>
    </source>
</evidence>
<organism evidence="2 3">
    <name type="scientific">Brevundimonas bullata</name>
    <dbReference type="NCBI Taxonomy" id="13160"/>
    <lineage>
        <taxon>Bacteria</taxon>
        <taxon>Pseudomonadati</taxon>
        <taxon>Pseudomonadota</taxon>
        <taxon>Alphaproteobacteria</taxon>
        <taxon>Caulobacterales</taxon>
        <taxon>Caulobacteraceae</taxon>
        <taxon>Brevundimonas</taxon>
    </lineage>
</organism>
<dbReference type="SUPFAM" id="SSF47413">
    <property type="entry name" value="lambda repressor-like DNA-binding domains"/>
    <property type="match status" value="1"/>
</dbReference>
<evidence type="ECO:0000313" key="2">
    <source>
        <dbReference type="EMBL" id="MBB4798232.1"/>
    </source>
</evidence>
<evidence type="ECO:0000313" key="3">
    <source>
        <dbReference type="Proteomes" id="UP000539957"/>
    </source>
</evidence>
<keyword evidence="3" id="KW-1185">Reference proteome</keyword>
<dbReference type="EMBL" id="JACHKY010000003">
    <property type="protein sequence ID" value="MBB4798232.1"/>
    <property type="molecule type" value="Genomic_DNA"/>
</dbReference>
<dbReference type="CDD" id="cd00093">
    <property type="entry name" value="HTH_XRE"/>
    <property type="match status" value="1"/>
</dbReference>
<dbReference type="PROSITE" id="PS50943">
    <property type="entry name" value="HTH_CROC1"/>
    <property type="match status" value="1"/>
</dbReference>
<reference evidence="2 3" key="1">
    <citation type="submission" date="2020-08" db="EMBL/GenBank/DDBJ databases">
        <title>Functional genomics of gut bacteria from endangered species of beetles.</title>
        <authorList>
            <person name="Carlos-Shanley C."/>
        </authorList>
    </citation>
    <scope>NUCLEOTIDE SEQUENCE [LARGE SCALE GENOMIC DNA]</scope>
    <source>
        <strain evidence="2 3">S00123</strain>
    </source>
</reference>
<dbReference type="AlphaFoldDB" id="A0A7W7IPR3"/>
<protein>
    <submittedName>
        <fullName evidence="2">Transcriptional regulator with XRE-family HTH domain</fullName>
    </submittedName>
</protein>
<dbReference type="Proteomes" id="UP000539957">
    <property type="component" value="Unassembled WGS sequence"/>
</dbReference>
<sequence length="137" mass="14839">MAGKSASDFDVRLGQRLREARIAAGLSQSEVGRFIGVSFQQVQRYERGVNRLPGSASAILHARLGLAAEDVLGLEDRPNIPATQSLMKTPGSDELVRLYDRLDAAARRLLIKLAKDLLERSSYGQPGQPGQPGQTPT</sequence>
<dbReference type="RefSeq" id="WP_184269549.1">
    <property type="nucleotide sequence ID" value="NZ_JACHKY010000003.1"/>
</dbReference>
<accession>A0A7W7IPR3</accession>
<dbReference type="Gene3D" id="1.10.260.40">
    <property type="entry name" value="lambda repressor-like DNA-binding domains"/>
    <property type="match status" value="1"/>
</dbReference>
<dbReference type="InterPro" id="IPR001387">
    <property type="entry name" value="Cro/C1-type_HTH"/>
</dbReference>
<proteinExistence type="predicted"/>
<dbReference type="GO" id="GO:0003677">
    <property type="term" value="F:DNA binding"/>
    <property type="evidence" value="ECO:0007669"/>
    <property type="project" value="InterPro"/>
</dbReference>
<gene>
    <name evidence="2" type="ORF">HNP32_001976</name>
</gene>
<feature type="domain" description="HTH cro/C1-type" evidence="1">
    <location>
        <begin position="17"/>
        <end position="71"/>
    </location>
</feature>
<dbReference type="InterPro" id="IPR010982">
    <property type="entry name" value="Lambda_DNA-bd_dom_sf"/>
</dbReference>
<comment type="caution">
    <text evidence="2">The sequence shown here is derived from an EMBL/GenBank/DDBJ whole genome shotgun (WGS) entry which is preliminary data.</text>
</comment>
<dbReference type="SMART" id="SM00530">
    <property type="entry name" value="HTH_XRE"/>
    <property type="match status" value="1"/>
</dbReference>
<dbReference type="Pfam" id="PF13560">
    <property type="entry name" value="HTH_31"/>
    <property type="match status" value="1"/>
</dbReference>